<dbReference type="eggNOG" id="ENOG502ZZQV">
    <property type="taxonomic scope" value="Bacteria"/>
</dbReference>
<proteinExistence type="predicted"/>
<dbReference type="EMBL" id="CP007547">
    <property type="protein sequence ID" value="AIL45579.1"/>
    <property type="molecule type" value="Genomic_DNA"/>
</dbReference>
<dbReference type="AlphaFoldDB" id="A0A077EHG8"/>
<evidence type="ECO:0000313" key="2">
    <source>
        <dbReference type="Proteomes" id="UP000028933"/>
    </source>
</evidence>
<reference evidence="1 2" key="1">
    <citation type="journal article" date="2013" name="Lancet">
        <title>First case of E anophelis outbreak in an intensive-care unit.</title>
        <authorList>
            <person name="Teo J."/>
            <person name="Tan S.Y."/>
            <person name="Tay M."/>
            <person name="Ding Y."/>
            <person name="Kjelleberg S."/>
            <person name="Givskov M."/>
            <person name="Lin R.T."/>
            <person name="Yang L."/>
        </authorList>
    </citation>
    <scope>NUCLEOTIDE SEQUENCE [LARGE SCALE GENOMIC DNA]</scope>
    <source>
        <strain evidence="1 2">NUHP1</strain>
    </source>
</reference>
<sequence length="116" mass="13066">MLQYRYILIILLGFIFIPGQIYACGKKVFSSQESYYKTSISAAEDCNGCRNCIPKKEHHNCGEQCNCLSCCTTSLLPDTQSFTFETHTHFNKSSFIFTKSGIFKGFLSVLLIPKIG</sequence>
<dbReference type="KEGG" id="eao:BD94_1804"/>
<evidence type="ECO:0000313" key="1">
    <source>
        <dbReference type="EMBL" id="AIL45579.1"/>
    </source>
</evidence>
<accession>A0A077EHG8</accession>
<dbReference type="STRING" id="1338011.BD94_1804"/>
<dbReference type="HOGENOM" id="CLU_2092977_0_0_10"/>
<protein>
    <submittedName>
        <fullName evidence="1">Uncharacterized protein</fullName>
    </submittedName>
</protein>
<name>A0A077EHG8_9FLAO</name>
<organism evidence="1 2">
    <name type="scientific">Elizabethkingia anophelis NUHP1</name>
    <dbReference type="NCBI Taxonomy" id="1338011"/>
    <lineage>
        <taxon>Bacteria</taxon>
        <taxon>Pseudomonadati</taxon>
        <taxon>Bacteroidota</taxon>
        <taxon>Flavobacteriia</taxon>
        <taxon>Flavobacteriales</taxon>
        <taxon>Weeksellaceae</taxon>
        <taxon>Elizabethkingia</taxon>
    </lineage>
</organism>
<dbReference type="Proteomes" id="UP000028933">
    <property type="component" value="Chromosome"/>
</dbReference>
<gene>
    <name evidence="1" type="ORF">BD94_1804</name>
</gene>